<evidence type="ECO:0000256" key="6">
    <source>
        <dbReference type="ARBA" id="ARBA00023237"/>
    </source>
</evidence>
<keyword evidence="10" id="KW-1185">Reference proteome</keyword>
<evidence type="ECO:0000256" key="7">
    <source>
        <dbReference type="PROSITE-ProRule" id="PRU01360"/>
    </source>
</evidence>
<protein>
    <submittedName>
        <fullName evidence="9">SusC/RagA family TonB-linked outer membrane protein</fullName>
    </submittedName>
</protein>
<comment type="similarity">
    <text evidence="7">Belongs to the TonB-dependent receptor family.</text>
</comment>
<evidence type="ECO:0000313" key="10">
    <source>
        <dbReference type="Proteomes" id="UP001302374"/>
    </source>
</evidence>
<keyword evidence="4 7" id="KW-0812">Transmembrane</keyword>
<dbReference type="Proteomes" id="UP001302374">
    <property type="component" value="Chromosome"/>
</dbReference>
<dbReference type="NCBIfam" id="TIGR04057">
    <property type="entry name" value="SusC_RagA_signa"/>
    <property type="match status" value="1"/>
</dbReference>
<dbReference type="InterPro" id="IPR023996">
    <property type="entry name" value="TonB-dep_OMP_SusC/RagA"/>
</dbReference>
<sequence>MKKNRNERIPRRGIRFRKIVQVMKWSFVLLFVSCMQLSATVYSQQEKMSISVRDVSIEDLIKTIKSQVPVDFLYNLKEIERNGTVSVNMRNATVEDILQAAFRGKSLTYTYVNGVFVIRPMYVSGKDSVKRMYNVTGLVLDPKKQPLPGVTIRLDGTVVGTASNSLGEFIMTVPQDTGRLIFTFVGFKQKRVAFKAGQRLVVTLEEEVEDLDEVVVTGYQVINRKKLTSAITSVKMEDIMIPGATSIDQMLEGRIQDLMLTTNSGEVGVVPRLRIRGTSTLIGNREPLWVVDGIVVNDPVPLDSDVLNDPDYVNRIGNAIAGLNPQDIERLDVLKDAAATTLYGTRAANGVIVITTKKGHIGKPLVRYNVTATYKRRPRYSDRQIDLMSSKERVDLSRELVAQSYVYPSDMSVVGYEYLLQQLYSGVLDDEAFAREVKKIENNNTDWFAILTRDVISHNHTLSISGGTESLRYYSSIGYSRDNDVIRDQEISRYTGNLSLDANLYKWLTAAVDFNASIGKRAYEQSDIGSINYAYMASRTISPYGENGELSYYKKNINSSYGYDFNILNEKKESYTSQDNNNFNLSTQLNFLFTDYLNANILFNYAVSNVNAEGYWGEKTWHAATLRMSNYGETAPARSLMPYGGELTAQNTRNTTYTLRFQINLNKYFGRDDKHNLNGTLGYEMSSSRYEGYQNVTRGYYADRGKKFTSDISSSDYATYANWVMSNVPTITDNLTNLIGAYITLTYSYQNLFSINANTRYDGSNKFGSRSNEKLLPVWAISGAFNVSELPGIENEWLNFLSLKMSYGYQGNMLDGQSPELLLINNPKDSYYNKFTSSVSSYPNPDLKWERTGSFNVGLELSMLDNRIQISGDYYRKRTKDAFMNKPISSVNGQNSYVINSGEILNIGYNVSLNLVPVKTNNFKWSFSTMISKTKNKLNTQPNADVHELSDFLTGTALVKGKAVSTFYSYRFVGLNPLDGGPLFDDYSDRIDLLKNMDKYDTYTTVLKATGKRDPSISGNLYNNFSYKRIRASVVFAYSLGASLRLSRVFSQAIKDSDNRNIYSEYNVGRALLNRWKVPGDEKKTIIPAILSVSDPGYGVYGRHWSVNSSYEGVFIADNYWDMYDYCDARVVSADYLKCSNVSLSYVFPEKWLKKAGISRLESTLSATNLFTICSKKLKGQTPTQSVFSQIQLSERPTISLGLNVSF</sequence>
<dbReference type="EMBL" id="CP043839">
    <property type="protein sequence ID" value="WOF11628.1"/>
    <property type="molecule type" value="Genomic_DNA"/>
</dbReference>
<keyword evidence="5 7" id="KW-0472">Membrane</keyword>
<organism evidence="9 10">
    <name type="scientific">Butyricimonas paravirosa</name>
    <dbReference type="NCBI Taxonomy" id="1472417"/>
    <lineage>
        <taxon>Bacteria</taxon>
        <taxon>Pseudomonadati</taxon>
        <taxon>Bacteroidota</taxon>
        <taxon>Bacteroidia</taxon>
        <taxon>Bacteroidales</taxon>
        <taxon>Odoribacteraceae</taxon>
        <taxon>Butyricimonas</taxon>
    </lineage>
</organism>
<evidence type="ECO:0000256" key="3">
    <source>
        <dbReference type="ARBA" id="ARBA00022452"/>
    </source>
</evidence>
<evidence type="ECO:0000259" key="8">
    <source>
        <dbReference type="SMART" id="SM00965"/>
    </source>
</evidence>
<dbReference type="InterPro" id="IPR011662">
    <property type="entry name" value="Secretin/TonB_short_N"/>
</dbReference>
<dbReference type="Pfam" id="PF13715">
    <property type="entry name" value="CarbopepD_reg_2"/>
    <property type="match status" value="1"/>
</dbReference>
<dbReference type="SUPFAM" id="SSF56935">
    <property type="entry name" value="Porins"/>
    <property type="match status" value="1"/>
</dbReference>
<keyword evidence="6 7" id="KW-0998">Cell outer membrane</keyword>
<accession>A0ABZ0FTD1</accession>
<dbReference type="SUPFAM" id="SSF49464">
    <property type="entry name" value="Carboxypeptidase regulatory domain-like"/>
    <property type="match status" value="1"/>
</dbReference>
<dbReference type="Gene3D" id="2.60.40.1120">
    <property type="entry name" value="Carboxypeptidase-like, regulatory domain"/>
    <property type="match status" value="1"/>
</dbReference>
<evidence type="ECO:0000313" key="9">
    <source>
        <dbReference type="EMBL" id="WOF11628.1"/>
    </source>
</evidence>
<dbReference type="Gene3D" id="2.170.130.10">
    <property type="entry name" value="TonB-dependent receptor, plug domain"/>
    <property type="match status" value="1"/>
</dbReference>
<evidence type="ECO:0000256" key="2">
    <source>
        <dbReference type="ARBA" id="ARBA00022448"/>
    </source>
</evidence>
<comment type="subcellular location">
    <subcellularLocation>
        <location evidence="1 7">Cell outer membrane</location>
        <topology evidence="1 7">Multi-pass membrane protein</topology>
    </subcellularLocation>
</comment>
<dbReference type="InterPro" id="IPR008969">
    <property type="entry name" value="CarboxyPept-like_regulatory"/>
</dbReference>
<name>A0ABZ0FTD1_9BACT</name>
<dbReference type="NCBIfam" id="TIGR04056">
    <property type="entry name" value="OMP_RagA_SusC"/>
    <property type="match status" value="1"/>
</dbReference>
<dbReference type="InterPro" id="IPR023997">
    <property type="entry name" value="TonB-dep_OMP_SusC/RagA_CS"/>
</dbReference>
<proteinExistence type="inferred from homology"/>
<dbReference type="PROSITE" id="PS52016">
    <property type="entry name" value="TONB_DEPENDENT_REC_3"/>
    <property type="match status" value="1"/>
</dbReference>
<dbReference type="InterPro" id="IPR039426">
    <property type="entry name" value="TonB-dep_rcpt-like"/>
</dbReference>
<dbReference type="InterPro" id="IPR036942">
    <property type="entry name" value="Beta-barrel_TonB_sf"/>
</dbReference>
<reference evidence="9 10" key="1">
    <citation type="submission" date="2019-09" db="EMBL/GenBank/DDBJ databases">
        <title>Butyricimonas paravirosa DSM 105722 (=214-4 = JCM 18677 = CCUG 65563).</title>
        <authorList>
            <person name="Le Roy T."/>
            <person name="Cani P.D."/>
        </authorList>
    </citation>
    <scope>NUCLEOTIDE SEQUENCE [LARGE SCALE GENOMIC DNA]</scope>
    <source>
        <strain evidence="9 10">DSM 105722</strain>
    </source>
</reference>
<dbReference type="Pfam" id="PF07660">
    <property type="entry name" value="STN"/>
    <property type="match status" value="1"/>
</dbReference>
<dbReference type="InterPro" id="IPR012910">
    <property type="entry name" value="Plug_dom"/>
</dbReference>
<dbReference type="Pfam" id="PF07715">
    <property type="entry name" value="Plug"/>
    <property type="match status" value="1"/>
</dbReference>
<dbReference type="SMART" id="SM00965">
    <property type="entry name" value="STN"/>
    <property type="match status" value="1"/>
</dbReference>
<evidence type="ECO:0000256" key="4">
    <source>
        <dbReference type="ARBA" id="ARBA00022692"/>
    </source>
</evidence>
<keyword evidence="2 7" id="KW-0813">Transport</keyword>
<evidence type="ECO:0000256" key="1">
    <source>
        <dbReference type="ARBA" id="ARBA00004571"/>
    </source>
</evidence>
<dbReference type="RefSeq" id="WP_118301929.1">
    <property type="nucleotide sequence ID" value="NZ_JAQCZR010000022.1"/>
</dbReference>
<dbReference type="Gene3D" id="2.40.170.20">
    <property type="entry name" value="TonB-dependent receptor, beta-barrel domain"/>
    <property type="match status" value="1"/>
</dbReference>
<gene>
    <name evidence="9" type="ORF">F1644_04795</name>
</gene>
<dbReference type="InterPro" id="IPR037066">
    <property type="entry name" value="Plug_dom_sf"/>
</dbReference>
<keyword evidence="3 7" id="KW-1134">Transmembrane beta strand</keyword>
<evidence type="ECO:0000256" key="5">
    <source>
        <dbReference type="ARBA" id="ARBA00023136"/>
    </source>
</evidence>
<feature type="domain" description="Secretin/TonB short N-terminal" evidence="8">
    <location>
        <begin position="70"/>
        <end position="121"/>
    </location>
</feature>